<keyword evidence="6" id="KW-0648">Protein biosynthesis</keyword>
<dbReference type="InterPro" id="IPR031157">
    <property type="entry name" value="G_TR_CS"/>
</dbReference>
<dbReference type="Gene3D" id="3.90.1430.10">
    <property type="entry name" value="Yeast translation eEF2 (G' domain)"/>
    <property type="match status" value="1"/>
</dbReference>
<evidence type="ECO:0000256" key="2">
    <source>
        <dbReference type="ARBA" id="ARBA00022490"/>
    </source>
</evidence>
<dbReference type="EMBL" id="UPTC01001062">
    <property type="protein sequence ID" value="VBB30983.1"/>
    <property type="molecule type" value="Genomic_DNA"/>
</dbReference>
<dbReference type="FunFam" id="3.90.1430.10:FF:000003">
    <property type="entry name" value="Elongation factor 2"/>
    <property type="match status" value="1"/>
</dbReference>
<dbReference type="Gene3D" id="3.30.230.10">
    <property type="match status" value="1"/>
</dbReference>
<dbReference type="InterPro" id="IPR041095">
    <property type="entry name" value="EFG_II"/>
</dbReference>
<dbReference type="SMART" id="SM00889">
    <property type="entry name" value="EFG_IV"/>
    <property type="match status" value="1"/>
</dbReference>
<evidence type="ECO:0000259" key="10">
    <source>
        <dbReference type="PROSITE" id="PS51722"/>
    </source>
</evidence>
<dbReference type="GO" id="GO:0043022">
    <property type="term" value="F:ribosome binding"/>
    <property type="evidence" value="ECO:0007669"/>
    <property type="project" value="TreeGrafter"/>
</dbReference>
<keyword evidence="2" id="KW-0963">Cytoplasm</keyword>
<keyword evidence="9" id="KW-0472">Membrane</keyword>
<evidence type="ECO:0000256" key="4">
    <source>
        <dbReference type="ARBA" id="ARBA00022768"/>
    </source>
</evidence>
<dbReference type="SUPFAM" id="SSF50447">
    <property type="entry name" value="Translation proteins"/>
    <property type="match status" value="1"/>
</dbReference>
<dbReference type="FunFam" id="3.30.230.10:FF:000006">
    <property type="entry name" value="Translation elongation factor 2"/>
    <property type="match status" value="1"/>
</dbReference>
<feature type="transmembrane region" description="Helical" evidence="9">
    <location>
        <begin position="1056"/>
        <end position="1077"/>
    </location>
</feature>
<dbReference type="FunFam" id="3.30.70.240:FF:000003">
    <property type="entry name" value="Translation elongation factor 2"/>
    <property type="match status" value="1"/>
</dbReference>
<dbReference type="Gene3D" id="3.30.70.870">
    <property type="entry name" value="Elongation Factor G (Translational Gtpase), domain 3"/>
    <property type="match status" value="1"/>
</dbReference>
<keyword evidence="4" id="KW-0251">Elongation factor</keyword>
<gene>
    <name evidence="11" type="ORF">NAV_LOCUS5774</name>
</gene>
<dbReference type="FunFam" id="2.40.30.10:FF:000010">
    <property type="entry name" value="Translation elongation factor 2"/>
    <property type="match status" value="1"/>
</dbReference>
<dbReference type="OrthoDB" id="364892at2759"/>
<evidence type="ECO:0000256" key="1">
    <source>
        <dbReference type="ARBA" id="ARBA00004496"/>
    </source>
</evidence>
<comment type="subcellular location">
    <subcellularLocation>
        <location evidence="1">Cytoplasm</location>
    </subcellularLocation>
</comment>
<keyword evidence="7" id="KW-0342">GTP-binding</keyword>
<evidence type="ECO:0000313" key="11">
    <source>
        <dbReference type="EMBL" id="VBB30983.1"/>
    </source>
</evidence>
<dbReference type="InterPro" id="IPR009000">
    <property type="entry name" value="Transl_B-barrel_sf"/>
</dbReference>
<evidence type="ECO:0000256" key="8">
    <source>
        <dbReference type="ARBA" id="ARBA00049117"/>
    </source>
</evidence>
<organism evidence="11 12">
    <name type="scientific">Acanthocheilonema viteae</name>
    <name type="common">Filarial nematode worm</name>
    <name type="synonym">Dipetalonema viteae</name>
    <dbReference type="NCBI Taxonomy" id="6277"/>
    <lineage>
        <taxon>Eukaryota</taxon>
        <taxon>Metazoa</taxon>
        <taxon>Ecdysozoa</taxon>
        <taxon>Nematoda</taxon>
        <taxon>Chromadorea</taxon>
        <taxon>Rhabditida</taxon>
        <taxon>Spirurina</taxon>
        <taxon>Spiruromorpha</taxon>
        <taxon>Filarioidea</taxon>
        <taxon>Onchocercidae</taxon>
        <taxon>Acanthocheilonema</taxon>
    </lineage>
</organism>
<sequence length="1142" mass="128554">MDHKKNIRNMSVIAHVDHGKSTLTDSLVSKAGIIAGAKAGETRFTDTRKDEQERCITIKSTAISLFFELEERDLAFIKGESQVEVNTVDGVQKKLPGFLINLIDSPGHVDFSSEVTAALRVTDGALVVVDCVSGKLPSIGAVSSLNNCSDNAFHTFLLGYKFQILPRVCVQTETVLRQAIAERIKPVLFMNKMDRALLELQLGAEELYQTFQRIVENINVIIATYGDDDGPMGPIMVDPAIGNVGFGSGLHGWAFTLKQFAEFYAEKFGVQVEKLMRNLWGDRFFNMKTKKWTSTQDADSKRGFVQFVLDPIFKMFDAVMNVKKEETAKLIDKLGIKLANDEKDLEGKPLMKVMMRKWLPAGDTMLQMICMHLPSPVTAQKYRMEMLYEGPHDDEAAIAIRNCDPNGPLMMYVSKMVPTSDKGRFYAFGRVFSGKVSTGMKARIQGPNYVPGKKEDLYEKTIQRTILMMGRYVEPIEDIPSGNIAGLVGVDQYLVKGGTITTYRDAHNLRVMKFSVSPVVRVAVEPKNAGDLPKLVEGLKRLAKSDPMVQCIFEESGEHIIAGAGELHLEICLKDLEEDHACIPIKKSDPVVSYRETVTEESDQLCLSKSPNKHNRLFAKAVPMPDGLADDIDKGEINARDEMKARAKILAEKYEYDVTEARKIWCFGPDGTGANILVDVTKGVQYLNEIKDSVVAGFQWATKEGVLCDENMRGVRFNIHDVTLHADAIHRGGGQIIPTARRVFYASVLTAQPRLLEPVYLVEIQCPENAVGGIYGVLNRRRGHVFEESQVAGTPMFIVKAYLPVNESFGFTADLRSNTGGQAFPQCVFDHWQVLQGNPLEPSTKPAQIVAEIRKRKGLKEQIPGLDNFLDKIYAYLFVKNEFTQKERTFCVNYEQWRTQQIAKDVKDAEVLRLGWWGGIVNNTNVCNEGKSVLLEKKAVALNYRLKIEDGHCAISFFMKNISFRKALQYEVDQLASKHASAAIMLVDKGHKYFSKWADYLFSEFYDPDFNQSIKLPTFFMYRTTFFDEMLKLSNDRSGKELLLQFYRPLNSRWDISMLVIWFIAVFCVTVGGYWAALRKINEETSTSRQTLTTESHVQKSRNWLNDKQTTTSANCLFIIIVMAIVIGILMLGFYFRGVMGE</sequence>
<dbReference type="SUPFAM" id="SSF52540">
    <property type="entry name" value="P-loop containing nucleoside triphosphate hydrolases"/>
    <property type="match status" value="1"/>
</dbReference>
<dbReference type="CDD" id="cd01681">
    <property type="entry name" value="aeEF2_snRNP_like_IV"/>
    <property type="match status" value="1"/>
</dbReference>
<keyword evidence="5" id="KW-0378">Hydrolase</keyword>
<dbReference type="AlphaFoldDB" id="A0A498SGY2"/>
<dbReference type="SMART" id="SM00838">
    <property type="entry name" value="EFG_C"/>
    <property type="match status" value="1"/>
</dbReference>
<dbReference type="Pfam" id="PF03764">
    <property type="entry name" value="EFG_IV"/>
    <property type="match status" value="1"/>
</dbReference>
<dbReference type="InterPro" id="IPR027417">
    <property type="entry name" value="P-loop_NTPase"/>
</dbReference>
<dbReference type="PROSITE" id="PS51722">
    <property type="entry name" value="G_TR_2"/>
    <property type="match status" value="1"/>
</dbReference>
<dbReference type="CDD" id="cd04096">
    <property type="entry name" value="eEF2_snRNP_like_C"/>
    <property type="match status" value="1"/>
</dbReference>
<keyword evidence="9" id="KW-0812">Transmembrane</keyword>
<dbReference type="PROSITE" id="PS00301">
    <property type="entry name" value="G_TR_1"/>
    <property type="match status" value="1"/>
</dbReference>
<dbReference type="GO" id="GO:0003924">
    <property type="term" value="F:GTPase activity"/>
    <property type="evidence" value="ECO:0007669"/>
    <property type="project" value="InterPro"/>
</dbReference>
<dbReference type="FunFam" id="3.30.70.870:FF:000002">
    <property type="entry name" value="Translation elongation factor 2"/>
    <property type="match status" value="1"/>
</dbReference>
<dbReference type="InterPro" id="IPR000640">
    <property type="entry name" value="EFG_V-like"/>
</dbReference>
<comment type="catalytic activity">
    <reaction evidence="8">
        <text>GTP + H2O = GDP + phosphate + H(+)</text>
        <dbReference type="Rhea" id="RHEA:19669"/>
        <dbReference type="ChEBI" id="CHEBI:15377"/>
        <dbReference type="ChEBI" id="CHEBI:15378"/>
        <dbReference type="ChEBI" id="CHEBI:37565"/>
        <dbReference type="ChEBI" id="CHEBI:43474"/>
        <dbReference type="ChEBI" id="CHEBI:58189"/>
    </reaction>
    <physiologicalReaction direction="left-to-right" evidence="8">
        <dbReference type="Rhea" id="RHEA:19670"/>
    </physiologicalReaction>
</comment>
<dbReference type="InterPro" id="IPR004161">
    <property type="entry name" value="EFTu-like_2"/>
</dbReference>
<dbReference type="SUPFAM" id="SSF54980">
    <property type="entry name" value="EF-G C-terminal domain-like"/>
    <property type="match status" value="2"/>
</dbReference>
<dbReference type="Pfam" id="PF14492">
    <property type="entry name" value="EFG_III"/>
    <property type="match status" value="1"/>
</dbReference>
<dbReference type="Pfam" id="PF00679">
    <property type="entry name" value="EFG_C"/>
    <property type="match status" value="1"/>
</dbReference>
<dbReference type="CDD" id="cd16261">
    <property type="entry name" value="EF2_snRNP_III"/>
    <property type="match status" value="1"/>
</dbReference>
<accession>A0A498SGY2</accession>
<dbReference type="InterPro" id="IPR005517">
    <property type="entry name" value="Transl_elong_EFG/EF2_IV"/>
</dbReference>
<dbReference type="Gene3D" id="3.40.50.300">
    <property type="entry name" value="P-loop containing nucleotide triphosphate hydrolases"/>
    <property type="match status" value="1"/>
</dbReference>
<dbReference type="Pfam" id="PF03144">
    <property type="entry name" value="GTP_EFTU_D2"/>
    <property type="match status" value="1"/>
</dbReference>
<feature type="domain" description="Tr-type G" evidence="10">
    <location>
        <begin position="5"/>
        <end position="377"/>
    </location>
</feature>
<dbReference type="CDD" id="cd01885">
    <property type="entry name" value="EF2"/>
    <property type="match status" value="1"/>
</dbReference>
<dbReference type="GO" id="GO:0003746">
    <property type="term" value="F:translation elongation factor activity"/>
    <property type="evidence" value="ECO:0007669"/>
    <property type="project" value="UniProtKB-KW"/>
</dbReference>
<dbReference type="GO" id="GO:0005525">
    <property type="term" value="F:GTP binding"/>
    <property type="evidence" value="ECO:0007669"/>
    <property type="project" value="UniProtKB-KW"/>
</dbReference>
<dbReference type="InterPro" id="IPR014721">
    <property type="entry name" value="Ribsml_uS5_D2-typ_fold_subgr"/>
</dbReference>
<name>A0A498SGY2_ACAVI</name>
<dbReference type="PANTHER" id="PTHR42908">
    <property type="entry name" value="TRANSLATION ELONGATION FACTOR-RELATED"/>
    <property type="match status" value="1"/>
</dbReference>
<dbReference type="Pfam" id="PF00009">
    <property type="entry name" value="GTP_EFTU"/>
    <property type="match status" value="1"/>
</dbReference>
<evidence type="ECO:0000256" key="5">
    <source>
        <dbReference type="ARBA" id="ARBA00022801"/>
    </source>
</evidence>
<evidence type="ECO:0000256" key="7">
    <source>
        <dbReference type="ARBA" id="ARBA00023134"/>
    </source>
</evidence>
<dbReference type="GO" id="GO:0005829">
    <property type="term" value="C:cytosol"/>
    <property type="evidence" value="ECO:0007669"/>
    <property type="project" value="TreeGrafter"/>
</dbReference>
<evidence type="ECO:0000313" key="12">
    <source>
        <dbReference type="Proteomes" id="UP000276991"/>
    </source>
</evidence>
<dbReference type="InterPro" id="IPR035647">
    <property type="entry name" value="EFG_III/V"/>
</dbReference>
<keyword evidence="12" id="KW-1185">Reference proteome</keyword>
<dbReference type="Gene3D" id="3.30.70.240">
    <property type="match status" value="1"/>
</dbReference>
<dbReference type="InterPro" id="IPR020568">
    <property type="entry name" value="Ribosomal_Su5_D2-typ_SF"/>
</dbReference>
<evidence type="ECO:0000256" key="6">
    <source>
        <dbReference type="ARBA" id="ARBA00022917"/>
    </source>
</evidence>
<dbReference type="STRING" id="6277.A0A498SGY2"/>
<protein>
    <recommendedName>
        <fullName evidence="10">Tr-type G domain-containing protein</fullName>
    </recommendedName>
</protein>
<evidence type="ECO:0000256" key="9">
    <source>
        <dbReference type="SAM" id="Phobius"/>
    </source>
</evidence>
<dbReference type="Proteomes" id="UP000276991">
    <property type="component" value="Unassembled WGS sequence"/>
</dbReference>
<dbReference type="PANTHER" id="PTHR42908:SF10">
    <property type="entry name" value="EUKARYOTIC TRANSLATION ELONGATION FACTOR 2"/>
    <property type="match status" value="1"/>
</dbReference>
<dbReference type="SUPFAM" id="SSF54211">
    <property type="entry name" value="Ribosomal protein S5 domain 2-like"/>
    <property type="match status" value="1"/>
</dbReference>
<proteinExistence type="predicted"/>
<dbReference type="PRINTS" id="PR00315">
    <property type="entry name" value="ELONGATNFCT"/>
</dbReference>
<keyword evidence="3" id="KW-0547">Nucleotide-binding</keyword>
<dbReference type="InterPro" id="IPR000795">
    <property type="entry name" value="T_Tr_GTP-bd_dom"/>
</dbReference>
<feature type="transmembrane region" description="Helical" evidence="9">
    <location>
        <begin position="1116"/>
        <end position="1136"/>
    </location>
</feature>
<reference evidence="11 12" key="1">
    <citation type="submission" date="2018-08" db="EMBL/GenBank/DDBJ databases">
        <authorList>
            <person name="Laetsch R D."/>
            <person name="Stevens L."/>
            <person name="Kumar S."/>
            <person name="Blaxter L. M."/>
        </authorList>
    </citation>
    <scope>NUCLEOTIDE SEQUENCE [LARGE SCALE GENOMIC DNA]</scope>
</reference>
<dbReference type="GO" id="GO:1990904">
    <property type="term" value="C:ribonucleoprotein complex"/>
    <property type="evidence" value="ECO:0007669"/>
    <property type="project" value="TreeGrafter"/>
</dbReference>
<keyword evidence="9" id="KW-1133">Transmembrane helix</keyword>
<dbReference type="Gene3D" id="2.40.30.10">
    <property type="entry name" value="Translation factors"/>
    <property type="match status" value="1"/>
</dbReference>
<evidence type="ECO:0000256" key="3">
    <source>
        <dbReference type="ARBA" id="ARBA00022741"/>
    </source>
</evidence>